<gene>
    <name evidence="2" type="ORF">CH379_011390</name>
    <name evidence="3" type="ORF">CH379_05900</name>
</gene>
<evidence type="ECO:0000313" key="3">
    <source>
        <dbReference type="EMBL" id="PJZ93816.1"/>
    </source>
</evidence>
<feature type="region of interest" description="Disordered" evidence="1">
    <location>
        <begin position="154"/>
        <end position="182"/>
    </location>
</feature>
<accession>A0A2N0BBA8</accession>
<dbReference type="Proteomes" id="UP000232122">
    <property type="component" value="Unassembled WGS sequence"/>
</dbReference>
<dbReference type="EMBL" id="NPEF01000042">
    <property type="protein sequence ID" value="PJZ93816.1"/>
    <property type="molecule type" value="Genomic_DNA"/>
</dbReference>
<comment type="caution">
    <text evidence="3">The sequence shown here is derived from an EMBL/GenBank/DDBJ whole genome shotgun (WGS) entry which is preliminary data.</text>
</comment>
<protein>
    <submittedName>
        <fullName evidence="3">Uncharacterized protein</fullName>
    </submittedName>
</protein>
<evidence type="ECO:0000256" key="1">
    <source>
        <dbReference type="SAM" id="MobiDB-lite"/>
    </source>
</evidence>
<accession>A0A2N0BP04</accession>
<evidence type="ECO:0000313" key="4">
    <source>
        <dbReference type="Proteomes" id="UP000232122"/>
    </source>
</evidence>
<evidence type="ECO:0000313" key="2">
    <source>
        <dbReference type="EMBL" id="MDV6236227.1"/>
    </source>
</evidence>
<organism evidence="3">
    <name type="scientific">Leptospira ellisii</name>
    <dbReference type="NCBI Taxonomy" id="2023197"/>
    <lineage>
        <taxon>Bacteria</taxon>
        <taxon>Pseudomonadati</taxon>
        <taxon>Spirochaetota</taxon>
        <taxon>Spirochaetia</taxon>
        <taxon>Leptospirales</taxon>
        <taxon>Leptospiraceae</taxon>
        <taxon>Leptospira</taxon>
    </lineage>
</organism>
<proteinExistence type="predicted"/>
<dbReference type="AlphaFoldDB" id="A0A2N0BP04"/>
<dbReference type="RefSeq" id="WP_100745920.1">
    <property type="nucleotide sequence ID" value="NZ_NPEF02000012.1"/>
</dbReference>
<reference evidence="3" key="1">
    <citation type="submission" date="2017-07" db="EMBL/GenBank/DDBJ databases">
        <title>Leptospira spp. isolated from tropical soils.</title>
        <authorList>
            <person name="Thibeaux R."/>
            <person name="Iraola G."/>
            <person name="Ferres I."/>
            <person name="Bierque E."/>
            <person name="Girault D."/>
            <person name="Soupe-Gilbert M.-E."/>
            <person name="Picardeau M."/>
            <person name="Goarant C."/>
        </authorList>
    </citation>
    <scope>NUCLEOTIDE SEQUENCE [LARGE SCALE GENOMIC DNA]</scope>
    <source>
        <strain evidence="3">ATI7-C-A5</strain>
    </source>
</reference>
<dbReference type="OrthoDB" id="342791at2"/>
<reference evidence="2" key="3">
    <citation type="submission" date="2023-10" db="EMBL/GenBank/DDBJ databases">
        <authorList>
            <person name="Picardeau M."/>
            <person name="Thibeaux R."/>
        </authorList>
    </citation>
    <scope>NUCLEOTIDE SEQUENCE</scope>
    <source>
        <strain evidence="2">ATI7-C-A5</strain>
    </source>
</reference>
<name>A0A2N0BP04_9LEPT</name>
<sequence length="182" mass="21191">MNPYVNDSERSGIPAKKNAGAPHRNPLRRKNELYAGIAPFRRGRALSLRLAVVVSESGLSLKDIAFQYSYIIKNNDSKSEKPFYREHLADVIKGIRNTRRYVEAVEESWKLPIEEIRRIYREDKEIERNGVTPYPEEIDAFSGRYRAVLEEKRKKEKFSENGRGKTFPESKSNREKQKIGIF</sequence>
<keyword evidence="4" id="KW-1185">Reference proteome</keyword>
<dbReference type="EMBL" id="NPEF02000012">
    <property type="protein sequence ID" value="MDV6236227.1"/>
    <property type="molecule type" value="Genomic_DNA"/>
</dbReference>
<feature type="region of interest" description="Disordered" evidence="1">
    <location>
        <begin position="1"/>
        <end position="26"/>
    </location>
</feature>
<reference evidence="2 4" key="2">
    <citation type="journal article" date="2018" name="Microb. Genom.">
        <title>Deciphering the unexplored Leptospira diversity from soils uncovers genomic evolution to virulence.</title>
        <authorList>
            <person name="Thibeaux R."/>
            <person name="Iraola G."/>
            <person name="Ferres I."/>
            <person name="Bierque E."/>
            <person name="Girault D."/>
            <person name="Soupe-Gilbert M.E."/>
            <person name="Picardeau M."/>
            <person name="Goarant C."/>
        </authorList>
    </citation>
    <scope>NUCLEOTIDE SEQUENCE [LARGE SCALE GENOMIC DNA]</scope>
    <source>
        <strain evidence="2 4">ATI7-C-A5</strain>
    </source>
</reference>